<feature type="transmembrane region" description="Helical" evidence="1">
    <location>
        <begin position="12"/>
        <end position="32"/>
    </location>
</feature>
<dbReference type="AlphaFoldDB" id="A0AAP0RL20"/>
<keyword evidence="1" id="KW-0812">Transmembrane</keyword>
<dbReference type="PANTHER" id="PTHR23051">
    <property type="entry name" value="SOLUTE CARRIER FAMILY 35, MEMBER F5"/>
    <property type="match status" value="1"/>
</dbReference>
<feature type="transmembrane region" description="Helical" evidence="1">
    <location>
        <begin position="114"/>
        <end position="132"/>
    </location>
</feature>
<name>A0AAP0RL20_LIQFO</name>
<comment type="caution">
    <text evidence="2">The sequence shown here is derived from an EMBL/GenBank/DDBJ whole genome shotgun (WGS) entry which is preliminary data.</text>
</comment>
<feature type="transmembrane region" description="Helical" evidence="1">
    <location>
        <begin position="47"/>
        <end position="66"/>
    </location>
</feature>
<reference evidence="2 3" key="1">
    <citation type="journal article" date="2024" name="Plant J.">
        <title>Genome sequences and population genomics reveal climatic adaptation and genomic divergence between two closely related sweetgum species.</title>
        <authorList>
            <person name="Xu W.Q."/>
            <person name="Ren C.Q."/>
            <person name="Zhang X.Y."/>
            <person name="Comes H.P."/>
            <person name="Liu X.H."/>
            <person name="Li Y.G."/>
            <person name="Kettle C.J."/>
            <person name="Jalonen R."/>
            <person name="Gaisberger H."/>
            <person name="Ma Y.Z."/>
            <person name="Qiu Y.X."/>
        </authorList>
    </citation>
    <scope>NUCLEOTIDE SEQUENCE [LARGE SCALE GENOMIC DNA]</scope>
    <source>
        <strain evidence="2">Hangzhou</strain>
    </source>
</reference>
<gene>
    <name evidence="2" type="ORF">L1049_013598</name>
</gene>
<organism evidence="2 3">
    <name type="scientific">Liquidambar formosana</name>
    <name type="common">Formosan gum</name>
    <dbReference type="NCBI Taxonomy" id="63359"/>
    <lineage>
        <taxon>Eukaryota</taxon>
        <taxon>Viridiplantae</taxon>
        <taxon>Streptophyta</taxon>
        <taxon>Embryophyta</taxon>
        <taxon>Tracheophyta</taxon>
        <taxon>Spermatophyta</taxon>
        <taxon>Magnoliopsida</taxon>
        <taxon>eudicotyledons</taxon>
        <taxon>Gunneridae</taxon>
        <taxon>Pentapetalae</taxon>
        <taxon>Saxifragales</taxon>
        <taxon>Altingiaceae</taxon>
        <taxon>Liquidambar</taxon>
    </lineage>
</organism>
<keyword evidence="1" id="KW-0472">Membrane</keyword>
<keyword evidence="1" id="KW-1133">Transmembrane helix</keyword>
<dbReference type="PANTHER" id="PTHR23051:SF9">
    <property type="entry name" value="EAMA DOMAIN-CONTAINING PROTEIN"/>
    <property type="match status" value="1"/>
</dbReference>
<dbReference type="GO" id="GO:0016020">
    <property type="term" value="C:membrane"/>
    <property type="evidence" value="ECO:0007669"/>
    <property type="project" value="TreeGrafter"/>
</dbReference>
<dbReference type="Proteomes" id="UP001415857">
    <property type="component" value="Unassembled WGS sequence"/>
</dbReference>
<accession>A0AAP0RL20</accession>
<protein>
    <submittedName>
        <fullName evidence="2">Uncharacterized protein</fullName>
    </submittedName>
</protein>
<evidence type="ECO:0000313" key="3">
    <source>
        <dbReference type="Proteomes" id="UP001415857"/>
    </source>
</evidence>
<keyword evidence="3" id="KW-1185">Reference proteome</keyword>
<evidence type="ECO:0000256" key="1">
    <source>
        <dbReference type="SAM" id="Phobius"/>
    </source>
</evidence>
<sequence>MLSISETRRHSINGDIYGLLSAMSYALFTVLLKKSAGSGEKVDVQKFFGYIGLFNLLGLWWIIWPLNAVGIEPEFKLLHSTSIGEVVLFNSIVGNVISDYFGALSVVWTTPLVSTLGMSLTIPLAMVADMVIHSRHYSAIYILGCIQVNMDHLHDRMLTINIEVYMTTNGAILETLYRNIV</sequence>
<dbReference type="EMBL" id="JBBPBK010000008">
    <property type="protein sequence ID" value="KAK9279914.1"/>
    <property type="molecule type" value="Genomic_DNA"/>
</dbReference>
<evidence type="ECO:0000313" key="2">
    <source>
        <dbReference type="EMBL" id="KAK9279914.1"/>
    </source>
</evidence>
<proteinExistence type="predicted"/>